<dbReference type="InterPro" id="IPR036928">
    <property type="entry name" value="AS_sf"/>
</dbReference>
<accession>A0ABU9HBA8</accession>
<dbReference type="PANTHER" id="PTHR11895:SF176">
    <property type="entry name" value="AMIDASE AMID-RELATED"/>
    <property type="match status" value="1"/>
</dbReference>
<dbReference type="SUPFAM" id="SSF75304">
    <property type="entry name" value="Amidase signature (AS) enzymes"/>
    <property type="match status" value="1"/>
</dbReference>
<dbReference type="InterPro" id="IPR023631">
    <property type="entry name" value="Amidase_dom"/>
</dbReference>
<evidence type="ECO:0000259" key="1">
    <source>
        <dbReference type="Pfam" id="PF01425"/>
    </source>
</evidence>
<proteinExistence type="predicted"/>
<dbReference type="Pfam" id="PF01425">
    <property type="entry name" value="Amidase"/>
    <property type="match status" value="1"/>
</dbReference>
<dbReference type="Gene3D" id="3.90.1300.10">
    <property type="entry name" value="Amidase signature (AS) domain"/>
    <property type="match status" value="1"/>
</dbReference>
<sequence>MKTLSKFPWEERDLAMQIAKSQKLIESQASNIFTELFDMYEASTSSGLTNNSVGEQYLKNAIISVKDLFDVKGYKTKAGSTFLNDVEPAIEDADAVKSLRNAGAVFLGHTNMTELAYSGLGVNPHYGTPLTPLYKNEKRIAGGSTSGGAVSVALGVADIALGSDTGGSLRIPSAFCGVTGFKPSQNSVSRKGSLPLSSSLDSIGPIANTVSECEIAWAVMSNTVVNNPVAEQAHFVVPSNFGMDLLDDKVKKAFLEVVNILKQTPGVRVEERSLPFLDSYKLLPVWQFSAFEAMNYYTENYSIDLDELDPRVASRLKRANAIDEKQFLVTCEQRKLLIERYKTEEKEAVLLLPTVAILPPKLDQLITDEDYDRTNLLCLRNTTLANVLDGCSLSLPYQYQGDHIGVMLTASNGDDNNLLSLSKLLESIILKSYSDTK</sequence>
<gene>
    <name evidence="2" type="ORF">V6255_07675</name>
</gene>
<organism evidence="2 3">
    <name type="scientific">Psychromonas arctica</name>
    <dbReference type="NCBI Taxonomy" id="168275"/>
    <lineage>
        <taxon>Bacteria</taxon>
        <taxon>Pseudomonadati</taxon>
        <taxon>Pseudomonadota</taxon>
        <taxon>Gammaproteobacteria</taxon>
        <taxon>Alteromonadales</taxon>
        <taxon>Psychromonadaceae</taxon>
        <taxon>Psychromonas</taxon>
    </lineage>
</organism>
<dbReference type="InterPro" id="IPR000120">
    <property type="entry name" value="Amidase"/>
</dbReference>
<keyword evidence="3" id="KW-1185">Reference proteome</keyword>
<dbReference type="Proteomes" id="UP001366060">
    <property type="component" value="Unassembled WGS sequence"/>
</dbReference>
<feature type="domain" description="Amidase" evidence="1">
    <location>
        <begin position="54"/>
        <end position="419"/>
    </location>
</feature>
<dbReference type="PANTHER" id="PTHR11895">
    <property type="entry name" value="TRANSAMIDASE"/>
    <property type="match status" value="1"/>
</dbReference>
<evidence type="ECO:0000313" key="3">
    <source>
        <dbReference type="Proteomes" id="UP001366060"/>
    </source>
</evidence>
<evidence type="ECO:0000313" key="2">
    <source>
        <dbReference type="EMBL" id="MEL0659018.1"/>
    </source>
</evidence>
<dbReference type="RefSeq" id="WP_341627619.1">
    <property type="nucleotide sequence ID" value="NZ_JBAKBA010000014.1"/>
</dbReference>
<dbReference type="EMBL" id="JBAKBA010000014">
    <property type="protein sequence ID" value="MEL0659018.1"/>
    <property type="molecule type" value="Genomic_DNA"/>
</dbReference>
<name>A0ABU9HBA8_9GAMM</name>
<reference evidence="2 3" key="1">
    <citation type="submission" date="2024-02" db="EMBL/GenBank/DDBJ databases">
        <title>Bacteria isolated from the canopy kelp, Nereocystis luetkeana.</title>
        <authorList>
            <person name="Pfister C.A."/>
            <person name="Younker I.T."/>
            <person name="Light S.H."/>
        </authorList>
    </citation>
    <scope>NUCLEOTIDE SEQUENCE [LARGE SCALE GENOMIC DNA]</scope>
    <source>
        <strain evidence="2 3">TI.2.07</strain>
    </source>
</reference>
<protein>
    <submittedName>
        <fullName evidence="2">Amidase family protein</fullName>
    </submittedName>
</protein>
<comment type="caution">
    <text evidence="2">The sequence shown here is derived from an EMBL/GenBank/DDBJ whole genome shotgun (WGS) entry which is preliminary data.</text>
</comment>